<sequence>MAPVQVNSSHQVPRIQLQPVMPPTGHDSNTTSFGAIDQANGGYKQGGGAVNVARILPMERVAVAARSAAAQRGEPVVVQAVGLQYGNHATPRYPSLPPASGSLYDRVMHQMHDIANSYFLAPLGALGASGSGGSSSSSLEPILLSRLTATSASPVRFLSELRARQPSRTSYGYQAVHQFYQSMASMCQ</sequence>
<feature type="compositionally biased region" description="Polar residues" evidence="1">
    <location>
        <begin position="1"/>
        <end position="11"/>
    </location>
</feature>
<gene>
    <name evidence="2" type="ORF">K435DRAFT_812631</name>
</gene>
<evidence type="ECO:0000313" key="3">
    <source>
        <dbReference type="Proteomes" id="UP000297245"/>
    </source>
</evidence>
<reference evidence="2 3" key="1">
    <citation type="journal article" date="2019" name="Nat. Ecol. Evol.">
        <title>Megaphylogeny resolves global patterns of mushroom evolution.</title>
        <authorList>
            <person name="Varga T."/>
            <person name="Krizsan K."/>
            <person name="Foldi C."/>
            <person name="Dima B."/>
            <person name="Sanchez-Garcia M."/>
            <person name="Sanchez-Ramirez S."/>
            <person name="Szollosi G.J."/>
            <person name="Szarkandi J.G."/>
            <person name="Papp V."/>
            <person name="Albert L."/>
            <person name="Andreopoulos W."/>
            <person name="Angelini C."/>
            <person name="Antonin V."/>
            <person name="Barry K.W."/>
            <person name="Bougher N.L."/>
            <person name="Buchanan P."/>
            <person name="Buyck B."/>
            <person name="Bense V."/>
            <person name="Catcheside P."/>
            <person name="Chovatia M."/>
            <person name="Cooper J."/>
            <person name="Damon W."/>
            <person name="Desjardin D."/>
            <person name="Finy P."/>
            <person name="Geml J."/>
            <person name="Haridas S."/>
            <person name="Hughes K."/>
            <person name="Justo A."/>
            <person name="Karasinski D."/>
            <person name="Kautmanova I."/>
            <person name="Kiss B."/>
            <person name="Kocsube S."/>
            <person name="Kotiranta H."/>
            <person name="LaButti K.M."/>
            <person name="Lechner B.E."/>
            <person name="Liimatainen K."/>
            <person name="Lipzen A."/>
            <person name="Lukacs Z."/>
            <person name="Mihaltcheva S."/>
            <person name="Morgado L.N."/>
            <person name="Niskanen T."/>
            <person name="Noordeloos M.E."/>
            <person name="Ohm R.A."/>
            <person name="Ortiz-Santana B."/>
            <person name="Ovrebo C."/>
            <person name="Racz N."/>
            <person name="Riley R."/>
            <person name="Savchenko A."/>
            <person name="Shiryaev A."/>
            <person name="Soop K."/>
            <person name="Spirin V."/>
            <person name="Szebenyi C."/>
            <person name="Tomsovsky M."/>
            <person name="Tulloss R.E."/>
            <person name="Uehling J."/>
            <person name="Grigoriev I.V."/>
            <person name="Vagvolgyi C."/>
            <person name="Papp T."/>
            <person name="Martin F.M."/>
            <person name="Miettinen O."/>
            <person name="Hibbett D.S."/>
            <person name="Nagy L.G."/>
        </authorList>
    </citation>
    <scope>NUCLEOTIDE SEQUENCE [LARGE SCALE GENOMIC DNA]</scope>
    <source>
        <strain evidence="2 3">CBS 962.96</strain>
    </source>
</reference>
<proteinExistence type="predicted"/>
<evidence type="ECO:0000256" key="1">
    <source>
        <dbReference type="SAM" id="MobiDB-lite"/>
    </source>
</evidence>
<evidence type="ECO:0000313" key="2">
    <source>
        <dbReference type="EMBL" id="THU77247.1"/>
    </source>
</evidence>
<dbReference type="EMBL" id="ML180501">
    <property type="protein sequence ID" value="THU77247.1"/>
    <property type="molecule type" value="Genomic_DNA"/>
</dbReference>
<name>A0A4S8KNN2_DENBC</name>
<protein>
    <submittedName>
        <fullName evidence="2">Uncharacterized protein</fullName>
    </submittedName>
</protein>
<keyword evidence="3" id="KW-1185">Reference proteome</keyword>
<organism evidence="2 3">
    <name type="scientific">Dendrothele bispora (strain CBS 962.96)</name>
    <dbReference type="NCBI Taxonomy" id="1314807"/>
    <lineage>
        <taxon>Eukaryota</taxon>
        <taxon>Fungi</taxon>
        <taxon>Dikarya</taxon>
        <taxon>Basidiomycota</taxon>
        <taxon>Agaricomycotina</taxon>
        <taxon>Agaricomycetes</taxon>
        <taxon>Agaricomycetidae</taxon>
        <taxon>Agaricales</taxon>
        <taxon>Agaricales incertae sedis</taxon>
        <taxon>Dendrothele</taxon>
    </lineage>
</organism>
<dbReference type="AlphaFoldDB" id="A0A4S8KNN2"/>
<accession>A0A4S8KNN2</accession>
<dbReference type="Proteomes" id="UP000297245">
    <property type="component" value="Unassembled WGS sequence"/>
</dbReference>
<feature type="region of interest" description="Disordered" evidence="1">
    <location>
        <begin position="1"/>
        <end position="38"/>
    </location>
</feature>